<dbReference type="Gene3D" id="3.10.50.40">
    <property type="match status" value="1"/>
</dbReference>
<dbReference type="HOGENOM" id="CLU_1328386_0_0_1"/>
<dbReference type="PANTHER" id="PTHR43811">
    <property type="entry name" value="FKBP-TYPE PEPTIDYL-PROLYL CIS-TRANS ISOMERASE FKPA"/>
    <property type="match status" value="1"/>
</dbReference>
<feature type="domain" description="PPIase FKBP-type" evidence="7">
    <location>
        <begin position="156"/>
        <end position="207"/>
    </location>
</feature>
<accession>M1DHE7</accession>
<keyword evidence="4 5" id="KW-0413">Isomerase</keyword>
<dbReference type="PANTHER" id="PTHR43811:SF40">
    <property type="entry name" value="PEPTIDYLPROLYL ISOMERASE"/>
    <property type="match status" value="1"/>
</dbReference>
<organism evidence="8 9">
    <name type="scientific">Solanum tuberosum</name>
    <name type="common">Potato</name>
    <dbReference type="NCBI Taxonomy" id="4113"/>
    <lineage>
        <taxon>Eukaryota</taxon>
        <taxon>Viridiplantae</taxon>
        <taxon>Streptophyta</taxon>
        <taxon>Embryophyta</taxon>
        <taxon>Tracheophyta</taxon>
        <taxon>Spermatophyta</taxon>
        <taxon>Magnoliopsida</taxon>
        <taxon>eudicotyledons</taxon>
        <taxon>Gunneridae</taxon>
        <taxon>Pentapetalae</taxon>
        <taxon>asterids</taxon>
        <taxon>lamiids</taxon>
        <taxon>Solanales</taxon>
        <taxon>Solanaceae</taxon>
        <taxon>Solanoideae</taxon>
        <taxon>Solaneae</taxon>
        <taxon>Solanum</taxon>
    </lineage>
</organism>
<feature type="region of interest" description="Disordered" evidence="6">
    <location>
        <begin position="1"/>
        <end position="37"/>
    </location>
</feature>
<dbReference type="Gramene" id="PGSC0003DMT400089085">
    <property type="protein sequence ID" value="PGSC0003DMT400089085"/>
    <property type="gene ID" value="PGSC0003DMG400038656"/>
</dbReference>
<dbReference type="GO" id="GO:0003755">
    <property type="term" value="F:peptidyl-prolyl cis-trans isomerase activity"/>
    <property type="evidence" value="ECO:0000318"/>
    <property type="project" value="GO_Central"/>
</dbReference>
<dbReference type="PaxDb" id="4113-PGSC0003DMT400089085"/>
<dbReference type="EC" id="5.2.1.8" evidence="2 5"/>
<evidence type="ECO:0000256" key="6">
    <source>
        <dbReference type="SAM" id="MobiDB-lite"/>
    </source>
</evidence>
<dbReference type="Proteomes" id="UP000011115">
    <property type="component" value="Unassembled WGS sequence"/>
</dbReference>
<keyword evidence="3 5" id="KW-0697">Rotamase</keyword>
<dbReference type="AlphaFoldDB" id="M1DHE7"/>
<evidence type="ECO:0000256" key="5">
    <source>
        <dbReference type="PROSITE-ProRule" id="PRU00277"/>
    </source>
</evidence>
<dbReference type="Pfam" id="PF00254">
    <property type="entry name" value="FKBP_C"/>
    <property type="match status" value="1"/>
</dbReference>
<dbReference type="PROSITE" id="PS50059">
    <property type="entry name" value="FKBP_PPIASE"/>
    <property type="match status" value="1"/>
</dbReference>
<name>M1DHE7_SOLTU</name>
<dbReference type="eggNOG" id="KOG0552">
    <property type="taxonomic scope" value="Eukaryota"/>
</dbReference>
<evidence type="ECO:0000256" key="4">
    <source>
        <dbReference type="ARBA" id="ARBA00023235"/>
    </source>
</evidence>
<protein>
    <recommendedName>
        <fullName evidence="2 5">peptidylprolyl isomerase</fullName>
        <ecNumber evidence="2 5">5.2.1.8</ecNumber>
    </recommendedName>
</protein>
<keyword evidence="9" id="KW-1185">Reference proteome</keyword>
<evidence type="ECO:0000313" key="9">
    <source>
        <dbReference type="Proteomes" id="UP000011115"/>
    </source>
</evidence>
<dbReference type="InParanoid" id="M1DHE7"/>
<evidence type="ECO:0000256" key="2">
    <source>
        <dbReference type="ARBA" id="ARBA00013194"/>
    </source>
</evidence>
<evidence type="ECO:0000256" key="3">
    <source>
        <dbReference type="ARBA" id="ARBA00023110"/>
    </source>
</evidence>
<dbReference type="EnsemblPlants" id="PGSC0003DMT400089085">
    <property type="protein sequence ID" value="PGSC0003DMT400089085"/>
    <property type="gene ID" value="PGSC0003DMG400038656"/>
</dbReference>
<proteinExistence type="predicted"/>
<evidence type="ECO:0000313" key="8">
    <source>
        <dbReference type="EnsemblPlants" id="PGSC0003DMT400089085"/>
    </source>
</evidence>
<feature type="compositionally biased region" description="Acidic residues" evidence="6">
    <location>
        <begin position="19"/>
        <end position="28"/>
    </location>
</feature>
<dbReference type="InterPro" id="IPR046357">
    <property type="entry name" value="PPIase_dom_sf"/>
</dbReference>
<dbReference type="SUPFAM" id="SSF54534">
    <property type="entry name" value="FKBP-like"/>
    <property type="match status" value="1"/>
</dbReference>
<dbReference type="InterPro" id="IPR001179">
    <property type="entry name" value="PPIase_FKBP_dom"/>
</dbReference>
<dbReference type="SMR" id="M1DHE7"/>
<reference evidence="8" key="2">
    <citation type="submission" date="2015-06" db="UniProtKB">
        <authorList>
            <consortium name="EnsemblPlants"/>
        </authorList>
    </citation>
    <scope>IDENTIFICATION</scope>
    <source>
        <strain evidence="8">DM1-3 516 R44</strain>
    </source>
</reference>
<sequence length="207" mass="23579">MAEPEFSLQSKSKEGEENTHEEESEESDYSIGYDSNDPSFEILEGKADRKIWEQYYREWDESEGLDISVHPGCFSMAGIEQLHDYVTDPKIKQEYTELCKLAIHDFNSKNKKKKKCQQDRETITEGELDKPSLVKSFVSGLVIERANQVGEKLSRGFKVGIRYTGKLKENGKILGTNIGEGEPLEFRIASGQLVQGWEIGVNDHLLR</sequence>
<evidence type="ECO:0000256" key="1">
    <source>
        <dbReference type="ARBA" id="ARBA00000971"/>
    </source>
</evidence>
<comment type="catalytic activity">
    <reaction evidence="1 5">
        <text>[protein]-peptidylproline (omega=180) = [protein]-peptidylproline (omega=0)</text>
        <dbReference type="Rhea" id="RHEA:16237"/>
        <dbReference type="Rhea" id="RHEA-COMP:10747"/>
        <dbReference type="Rhea" id="RHEA-COMP:10748"/>
        <dbReference type="ChEBI" id="CHEBI:83833"/>
        <dbReference type="ChEBI" id="CHEBI:83834"/>
        <dbReference type="EC" id="5.2.1.8"/>
    </reaction>
</comment>
<dbReference type="STRING" id="4113.M1DHE7"/>
<reference evidence="9" key="1">
    <citation type="journal article" date="2011" name="Nature">
        <title>Genome sequence and analysis of the tuber crop potato.</title>
        <authorList>
            <consortium name="The Potato Genome Sequencing Consortium"/>
        </authorList>
    </citation>
    <scope>NUCLEOTIDE SEQUENCE [LARGE SCALE GENOMIC DNA]</scope>
    <source>
        <strain evidence="9">cv. DM1-3 516 R44</strain>
    </source>
</reference>
<evidence type="ECO:0000259" key="7">
    <source>
        <dbReference type="PROSITE" id="PS50059"/>
    </source>
</evidence>